<dbReference type="PANTHER" id="PTHR47739">
    <property type="entry name" value="TRNA1(VAL) (ADENINE(37)-N6)-METHYLTRANSFERASE"/>
    <property type="match status" value="1"/>
</dbReference>
<dbReference type="EC" id="2.1.1.223" evidence="1"/>
<evidence type="ECO:0000313" key="2">
    <source>
        <dbReference type="Proteomes" id="UP001494672"/>
    </source>
</evidence>
<dbReference type="InterPro" id="IPR029063">
    <property type="entry name" value="SAM-dependent_MTases_sf"/>
</dbReference>
<dbReference type="RefSeq" id="WP_161171481.1">
    <property type="nucleotide sequence ID" value="NZ_JBBNGJ010000002.1"/>
</dbReference>
<gene>
    <name evidence="1" type="ORF">AAAU18_03150</name>
</gene>
<accession>A0ABV1I6S4</accession>
<keyword evidence="1" id="KW-0489">Methyltransferase</keyword>
<sequence>MESPNLTIRPEVVIKSCERIDDLQCKGYQIIQNSGMFCFGMDAVLLANYVRFKRGGRYLDLGTGTGIIPILLAAKEYGDETLTRDERLAGLNADDYRSSHDCIAVDGVTNSDAGVNQQPGGKMADGARFIGIELQPACADMAARSVSLNGLDGLVRIDNGDIKEVSCNYKKASFDIVTSNPPYIKGSHGLENPDAPKNIARHEVHVTLDQVVAAAEYALKPGGSFYMIHKPFRLAEIFECLHEHRLEPKRMQLVHPYIDKEPNMVIVEAVKGGNSMIKIDPPMIVYKAPGVYTEQLLATYEGTAKR</sequence>
<dbReference type="GO" id="GO:0032259">
    <property type="term" value="P:methylation"/>
    <property type="evidence" value="ECO:0007669"/>
    <property type="project" value="UniProtKB-KW"/>
</dbReference>
<dbReference type="GO" id="GO:0008168">
    <property type="term" value="F:methyltransferase activity"/>
    <property type="evidence" value="ECO:0007669"/>
    <property type="project" value="UniProtKB-KW"/>
</dbReference>
<organism evidence="1 2">
    <name type="scientific">Coprococcus aceti</name>
    <dbReference type="NCBI Taxonomy" id="2981786"/>
    <lineage>
        <taxon>Bacteria</taxon>
        <taxon>Bacillati</taxon>
        <taxon>Bacillota</taxon>
        <taxon>Clostridia</taxon>
        <taxon>Lachnospirales</taxon>
        <taxon>Lachnospiraceae</taxon>
        <taxon>Coprococcus</taxon>
    </lineage>
</organism>
<protein>
    <submittedName>
        <fullName evidence="1">tRNA1(Val) (Adenine(37)-N6)-methyltransferase</fullName>
        <ecNumber evidence="1">2.1.1.223</ecNumber>
    </submittedName>
</protein>
<reference evidence="1 2" key="1">
    <citation type="submission" date="2024-04" db="EMBL/GenBank/DDBJ databases">
        <title>Human intestinal bacterial collection.</title>
        <authorList>
            <person name="Pauvert C."/>
            <person name="Hitch T.C.A."/>
            <person name="Clavel T."/>
        </authorList>
    </citation>
    <scope>NUCLEOTIDE SEQUENCE [LARGE SCALE GENOMIC DNA]</scope>
    <source>
        <strain evidence="1 2">CLA-AA-H181</strain>
    </source>
</reference>
<dbReference type="EMBL" id="JBBNGJ010000002">
    <property type="protein sequence ID" value="MEQ2591910.1"/>
    <property type="molecule type" value="Genomic_DNA"/>
</dbReference>
<dbReference type="CDD" id="cd02440">
    <property type="entry name" value="AdoMet_MTases"/>
    <property type="match status" value="1"/>
</dbReference>
<dbReference type="SUPFAM" id="SSF53335">
    <property type="entry name" value="S-adenosyl-L-methionine-dependent methyltransferases"/>
    <property type="match status" value="1"/>
</dbReference>
<keyword evidence="2" id="KW-1185">Reference proteome</keyword>
<dbReference type="Proteomes" id="UP001494672">
    <property type="component" value="Unassembled WGS sequence"/>
</dbReference>
<proteinExistence type="predicted"/>
<keyword evidence="1" id="KW-0808">Transferase</keyword>
<comment type="caution">
    <text evidence="1">The sequence shown here is derived from an EMBL/GenBank/DDBJ whole genome shotgun (WGS) entry which is preliminary data.</text>
</comment>
<dbReference type="PANTHER" id="PTHR47739:SF1">
    <property type="entry name" value="TRNA1(VAL) (ADENINE(37)-N6)-METHYLTRANSFERASE"/>
    <property type="match status" value="1"/>
</dbReference>
<name>A0ABV1I6S4_9FIRM</name>
<dbReference type="Gene3D" id="3.40.50.150">
    <property type="entry name" value="Vaccinia Virus protein VP39"/>
    <property type="match status" value="1"/>
</dbReference>
<dbReference type="InterPro" id="IPR050210">
    <property type="entry name" value="tRNA_Adenine-N(6)_MTase"/>
</dbReference>
<evidence type="ECO:0000313" key="1">
    <source>
        <dbReference type="EMBL" id="MEQ2591910.1"/>
    </source>
</evidence>